<dbReference type="InterPro" id="IPR003439">
    <property type="entry name" value="ABC_transporter-like_ATP-bd"/>
</dbReference>
<dbReference type="FunFam" id="3.40.50.300:FF:000042">
    <property type="entry name" value="Maltose/maltodextrin ABC transporter, ATP-binding protein"/>
    <property type="match status" value="1"/>
</dbReference>
<dbReference type="GO" id="GO:0005524">
    <property type="term" value="F:ATP binding"/>
    <property type="evidence" value="ECO:0007669"/>
    <property type="project" value="UniProtKB-KW"/>
</dbReference>
<dbReference type="RefSeq" id="WP_213216328.1">
    <property type="nucleotide sequence ID" value="NZ_QTKU01000002.1"/>
</dbReference>
<protein>
    <submittedName>
        <fullName evidence="10">ABC transporter ATP-binding protein</fullName>
    </submittedName>
</protein>
<dbReference type="GO" id="GO:0055052">
    <property type="term" value="C:ATP-binding cassette (ABC) transporter complex, substrate-binding subunit-containing"/>
    <property type="evidence" value="ECO:0007669"/>
    <property type="project" value="TreeGrafter"/>
</dbReference>
<dbReference type="Pfam" id="PF08402">
    <property type="entry name" value="TOBE_2"/>
    <property type="match status" value="1"/>
</dbReference>
<evidence type="ECO:0000313" key="11">
    <source>
        <dbReference type="Proteomes" id="UP000705379"/>
    </source>
</evidence>
<keyword evidence="7" id="KW-1278">Translocase</keyword>
<dbReference type="SUPFAM" id="SSF50331">
    <property type="entry name" value="MOP-like"/>
    <property type="match status" value="1"/>
</dbReference>
<comment type="similarity">
    <text evidence="2">Belongs to the ABC transporter superfamily.</text>
</comment>
<evidence type="ECO:0000256" key="1">
    <source>
        <dbReference type="ARBA" id="ARBA00004417"/>
    </source>
</evidence>
<proteinExistence type="inferred from homology"/>
<dbReference type="InterPro" id="IPR013611">
    <property type="entry name" value="Transp-assoc_OB_typ2"/>
</dbReference>
<gene>
    <name evidence="10" type="ORF">DYI23_11650</name>
</gene>
<dbReference type="EMBL" id="QTKU01000002">
    <property type="protein sequence ID" value="MBS8260877.1"/>
    <property type="molecule type" value="Genomic_DNA"/>
</dbReference>
<keyword evidence="5" id="KW-0547">Nucleotide-binding</keyword>
<evidence type="ECO:0000256" key="3">
    <source>
        <dbReference type="ARBA" id="ARBA00022448"/>
    </source>
</evidence>
<dbReference type="PANTHER" id="PTHR43875:SF15">
    <property type="entry name" value="TREHALOSE IMPORT ATP-BINDING PROTEIN SUGC"/>
    <property type="match status" value="1"/>
</dbReference>
<accession>A0A944CE14</accession>
<dbReference type="GO" id="GO:0015408">
    <property type="term" value="F:ABC-type ferric iron transporter activity"/>
    <property type="evidence" value="ECO:0007669"/>
    <property type="project" value="InterPro"/>
</dbReference>
<name>A0A944CE14_9HYPH</name>
<evidence type="ECO:0000256" key="5">
    <source>
        <dbReference type="ARBA" id="ARBA00022741"/>
    </source>
</evidence>
<dbReference type="InterPro" id="IPR047641">
    <property type="entry name" value="ABC_transpr_MalK/UgpC-like"/>
</dbReference>
<dbReference type="GO" id="GO:0016887">
    <property type="term" value="F:ATP hydrolysis activity"/>
    <property type="evidence" value="ECO:0007669"/>
    <property type="project" value="InterPro"/>
</dbReference>
<dbReference type="InterPro" id="IPR003593">
    <property type="entry name" value="AAA+_ATPase"/>
</dbReference>
<evidence type="ECO:0000256" key="2">
    <source>
        <dbReference type="ARBA" id="ARBA00005417"/>
    </source>
</evidence>
<dbReference type="InterPro" id="IPR015853">
    <property type="entry name" value="ABC_transpr_FbpC"/>
</dbReference>
<reference evidence="10" key="2">
    <citation type="journal article" date="2021" name="Microorganisms">
        <title>Bacterial Dimethylsulfoniopropionate Biosynthesis in the East China Sea.</title>
        <authorList>
            <person name="Liu J."/>
            <person name="Zhang Y."/>
            <person name="Liu J."/>
            <person name="Zhong H."/>
            <person name="Williams B.T."/>
            <person name="Zheng Y."/>
            <person name="Curson A.R.J."/>
            <person name="Sun C."/>
            <person name="Sun H."/>
            <person name="Song D."/>
            <person name="Wagner Mackenzie B."/>
            <person name="Bermejo Martinez A."/>
            <person name="Todd J.D."/>
            <person name="Zhang X.H."/>
        </authorList>
    </citation>
    <scope>NUCLEOTIDE SEQUENCE</scope>
    <source>
        <strain evidence="10">AESS21</strain>
    </source>
</reference>
<keyword evidence="4" id="KW-1003">Cell membrane</keyword>
<feature type="domain" description="ABC transporter" evidence="9">
    <location>
        <begin position="3"/>
        <end position="237"/>
    </location>
</feature>
<comment type="subcellular location">
    <subcellularLocation>
        <location evidence="1">Cell inner membrane</location>
        <topology evidence="1">Peripheral membrane protein</topology>
    </subcellularLocation>
</comment>
<dbReference type="PANTHER" id="PTHR43875">
    <property type="entry name" value="MALTODEXTRIN IMPORT ATP-BINDING PROTEIN MSMX"/>
    <property type="match status" value="1"/>
</dbReference>
<reference evidence="10" key="1">
    <citation type="submission" date="2018-08" db="EMBL/GenBank/DDBJ databases">
        <authorList>
            <person name="Jin W."/>
            <person name="Wang H."/>
            <person name="Yang Y."/>
            <person name="Li M."/>
            <person name="Liu J."/>
        </authorList>
    </citation>
    <scope>NUCLEOTIDE SEQUENCE</scope>
    <source>
        <strain evidence="10">AESS21</strain>
    </source>
</reference>
<evidence type="ECO:0000256" key="4">
    <source>
        <dbReference type="ARBA" id="ARBA00022475"/>
    </source>
</evidence>
<dbReference type="Gene3D" id="3.40.50.300">
    <property type="entry name" value="P-loop containing nucleotide triphosphate hydrolases"/>
    <property type="match status" value="1"/>
</dbReference>
<keyword evidence="3" id="KW-0813">Transport</keyword>
<evidence type="ECO:0000256" key="8">
    <source>
        <dbReference type="ARBA" id="ARBA00023136"/>
    </source>
</evidence>
<dbReference type="Proteomes" id="UP000705379">
    <property type="component" value="Unassembled WGS sequence"/>
</dbReference>
<dbReference type="InterPro" id="IPR017871">
    <property type="entry name" value="ABC_transporter-like_CS"/>
</dbReference>
<evidence type="ECO:0000259" key="9">
    <source>
        <dbReference type="PROSITE" id="PS50893"/>
    </source>
</evidence>
<dbReference type="Gene3D" id="2.40.50.100">
    <property type="match status" value="1"/>
</dbReference>
<evidence type="ECO:0000256" key="6">
    <source>
        <dbReference type="ARBA" id="ARBA00022840"/>
    </source>
</evidence>
<organism evidence="10 11">
    <name type="scientific">Roseibium polysiphoniae</name>
    <dbReference type="NCBI Taxonomy" id="2571221"/>
    <lineage>
        <taxon>Bacteria</taxon>
        <taxon>Pseudomonadati</taxon>
        <taxon>Pseudomonadota</taxon>
        <taxon>Alphaproteobacteria</taxon>
        <taxon>Hyphomicrobiales</taxon>
        <taxon>Stappiaceae</taxon>
        <taxon>Roseibium</taxon>
    </lineage>
</organism>
<dbReference type="InterPro" id="IPR008995">
    <property type="entry name" value="Mo/tungstate-bd_C_term_dom"/>
</dbReference>
<evidence type="ECO:0000256" key="7">
    <source>
        <dbReference type="ARBA" id="ARBA00022967"/>
    </source>
</evidence>
<dbReference type="InterPro" id="IPR027417">
    <property type="entry name" value="P-loop_NTPase"/>
</dbReference>
<evidence type="ECO:0000313" key="10">
    <source>
        <dbReference type="EMBL" id="MBS8260877.1"/>
    </source>
</evidence>
<dbReference type="Pfam" id="PF00005">
    <property type="entry name" value="ABC_tran"/>
    <property type="match status" value="1"/>
</dbReference>
<dbReference type="AlphaFoldDB" id="A0A944CE14"/>
<dbReference type="PROSITE" id="PS00211">
    <property type="entry name" value="ABC_TRANSPORTER_1"/>
    <property type="match status" value="1"/>
</dbReference>
<dbReference type="SMART" id="SM00382">
    <property type="entry name" value="AAA"/>
    <property type="match status" value="1"/>
</dbReference>
<sequence length="348" mass="37603">MTMRLSSVRKTFGSHAALDDVSLEIDTGDFFVVLGPSGCGKSTLLRAIAGLEPIDSGDIHLAGTQVAGKGLHQPPEARNVGVVFQSYALWPHMSVRQNVAFPLETAKRAGSYVTARTNNCLETVELTPFADRKPADLSGGQRQRVALARCLAQGAKTVLMDEPLANLDPHLRSAMEEELAEFHKKSGSTTLFITHDQREAMALADKVALMWDGKVLQADTPEGLYDRPVNERVAGFIGRSTILSGEILAVRGERALVSLAGHAVEIPCPQETEIGMARIIVRPEHVRTTGEDRDLETVVDRVTYRGGFWEANVRLDGQEQAVLVNIPHKAAAGDSLAISIDGGWVLPA</sequence>
<dbReference type="PROSITE" id="PS50893">
    <property type="entry name" value="ABC_TRANSPORTER_2"/>
    <property type="match status" value="1"/>
</dbReference>
<dbReference type="CDD" id="cd03259">
    <property type="entry name" value="ABC_Carb_Solutes_like"/>
    <property type="match status" value="1"/>
</dbReference>
<comment type="caution">
    <text evidence="10">The sequence shown here is derived from an EMBL/GenBank/DDBJ whole genome shotgun (WGS) entry which is preliminary data.</text>
</comment>
<keyword evidence="6 10" id="KW-0067">ATP-binding</keyword>
<dbReference type="SUPFAM" id="SSF52540">
    <property type="entry name" value="P-loop containing nucleoside triphosphate hydrolases"/>
    <property type="match status" value="1"/>
</dbReference>
<keyword evidence="8" id="KW-0472">Membrane</keyword>